<dbReference type="RefSeq" id="WP_166843753.1">
    <property type="nucleotide sequence ID" value="NZ_JAAONY010000003.1"/>
</dbReference>
<proteinExistence type="inferred from homology"/>
<dbReference type="EMBL" id="JACHHT010000003">
    <property type="protein sequence ID" value="MBB6523138.1"/>
    <property type="molecule type" value="Genomic_DNA"/>
</dbReference>
<feature type="domain" description="Exonuclease VII large subunit C-terminal" evidence="7">
    <location>
        <begin position="126"/>
        <end position="439"/>
    </location>
</feature>
<dbReference type="Pfam" id="PF13742">
    <property type="entry name" value="tRNA_anti_2"/>
    <property type="match status" value="1"/>
</dbReference>
<evidence type="ECO:0000256" key="4">
    <source>
        <dbReference type="ARBA" id="ARBA00022839"/>
    </source>
</evidence>
<evidence type="ECO:0000256" key="3">
    <source>
        <dbReference type="ARBA" id="ARBA00022801"/>
    </source>
</evidence>
<keyword evidence="1 5" id="KW-0963">Cytoplasm</keyword>
<dbReference type="GO" id="GO:0005737">
    <property type="term" value="C:cytoplasm"/>
    <property type="evidence" value="ECO:0007669"/>
    <property type="project" value="UniProtKB-SubCell"/>
</dbReference>
<keyword evidence="2 5" id="KW-0540">Nuclease</keyword>
<protein>
    <recommendedName>
        <fullName evidence="5">Exodeoxyribonuclease 7 large subunit</fullName>
        <ecNumber evidence="5">3.1.11.6</ecNumber>
    </recommendedName>
    <alternativeName>
        <fullName evidence="5">Exodeoxyribonuclease VII large subunit</fullName>
        <shortName evidence="5">Exonuclease VII large subunit</shortName>
    </alternativeName>
</protein>
<dbReference type="PANTHER" id="PTHR30008:SF0">
    <property type="entry name" value="EXODEOXYRIBONUCLEASE 7 LARGE SUBUNIT"/>
    <property type="match status" value="1"/>
</dbReference>
<evidence type="ECO:0000259" key="8">
    <source>
        <dbReference type="Pfam" id="PF13742"/>
    </source>
</evidence>
<dbReference type="Proteomes" id="UP000528457">
    <property type="component" value="Unassembled WGS sequence"/>
</dbReference>
<evidence type="ECO:0000256" key="2">
    <source>
        <dbReference type="ARBA" id="ARBA00022722"/>
    </source>
</evidence>
<evidence type="ECO:0000259" key="7">
    <source>
        <dbReference type="Pfam" id="PF02601"/>
    </source>
</evidence>
<comment type="subcellular location">
    <subcellularLocation>
        <location evidence="5 6">Cytoplasm</location>
    </subcellularLocation>
</comment>
<comment type="similarity">
    <text evidence="5 6">Belongs to the XseA family.</text>
</comment>
<comment type="caution">
    <text evidence="9">The sequence shown here is derived from an EMBL/GenBank/DDBJ whole genome shotgun (WGS) entry which is preliminary data.</text>
</comment>
<dbReference type="InterPro" id="IPR020579">
    <property type="entry name" value="Exonuc_VII_lsu_C"/>
</dbReference>
<dbReference type="GO" id="GO:0006308">
    <property type="term" value="P:DNA catabolic process"/>
    <property type="evidence" value="ECO:0007669"/>
    <property type="project" value="UniProtKB-UniRule"/>
</dbReference>
<comment type="subunit">
    <text evidence="5">Heterooligomer composed of large and small subunits.</text>
</comment>
<gene>
    <name evidence="5" type="primary">xseA</name>
    <name evidence="9" type="ORF">HNR48_003440</name>
</gene>
<comment type="function">
    <text evidence="5">Bidirectionally degrades single-stranded DNA into large acid-insoluble oligonucleotides, which are then degraded further into small acid-soluble oligonucleotides.</text>
</comment>
<dbReference type="GO" id="GO:0008855">
    <property type="term" value="F:exodeoxyribonuclease VII activity"/>
    <property type="evidence" value="ECO:0007669"/>
    <property type="project" value="UniProtKB-UniRule"/>
</dbReference>
<dbReference type="Pfam" id="PF02601">
    <property type="entry name" value="Exonuc_VII_L"/>
    <property type="match status" value="1"/>
</dbReference>
<dbReference type="EC" id="3.1.11.6" evidence="5"/>
<evidence type="ECO:0000313" key="9">
    <source>
        <dbReference type="EMBL" id="MBB6523138.1"/>
    </source>
</evidence>
<accession>A0A7X0JVR8</accession>
<dbReference type="HAMAP" id="MF_00378">
    <property type="entry name" value="Exonuc_7_L"/>
    <property type="match status" value="1"/>
</dbReference>
<dbReference type="FunCoup" id="A0A7X0JVR8">
    <property type="interactions" value="325"/>
</dbReference>
<keyword evidence="3 5" id="KW-0378">Hydrolase</keyword>
<dbReference type="CDD" id="cd04489">
    <property type="entry name" value="ExoVII_LU_OBF"/>
    <property type="match status" value="1"/>
</dbReference>
<evidence type="ECO:0000256" key="5">
    <source>
        <dbReference type="HAMAP-Rule" id="MF_00378"/>
    </source>
</evidence>
<comment type="catalytic activity">
    <reaction evidence="5 6">
        <text>Exonucleolytic cleavage in either 5'- to 3'- or 3'- to 5'-direction to yield nucleoside 5'-phosphates.</text>
        <dbReference type="EC" id="3.1.11.6"/>
    </reaction>
</comment>
<dbReference type="InterPro" id="IPR003753">
    <property type="entry name" value="Exonuc_VII_L"/>
</dbReference>
<sequence length="447" mass="50384">MNQAQDRQVLSVSQLNRKAKQLLETHLPLIWLEGEISNFARPSSGHWYLTLKDQSAQVRGAMFRNRNQMLRFNPNNGDKVLVRARVSLYEGRGDYQLIIEHMQPAGAGDLQAQFDALKNKLFQQGLMADERKRPLPEKIERIGIITSPTGAAVKDVLTVLERRSPSTRALILPCQVQGDAAAPQLIEAINIANRHQCCDVLLLTRGGGSLEDLWAFNNEALAYAIVNSEIPIVSAVGHEVDFTIADFVADLRAATPSAAAEILSQDREALQQQLLGNAILLGQACQRKVQTEKLRLQQLQRRLRHPGQTLEQQAQQLDNLELRLQQAWQRQCTGLKHRQEQLLLRLSQQHPQERFAPLRDRLLAHKKQLDLLIKNRMERRELALHTQMEKLNALSPLAVLQRGFSITRNENGNILKRATDSKTGDAISVQLNDGTLDCRVEACHTSE</sequence>
<reference evidence="9 10" key="1">
    <citation type="submission" date="2020-08" db="EMBL/GenBank/DDBJ databases">
        <title>Genomic Encyclopedia of Type Strains, Phase IV (KMG-IV): sequencing the most valuable type-strain genomes for metagenomic binning, comparative biology and taxonomic classification.</title>
        <authorList>
            <person name="Goeker M."/>
        </authorList>
    </citation>
    <scope>NUCLEOTIDE SEQUENCE [LARGE SCALE GENOMIC DNA]</scope>
    <source>
        <strain evidence="9 10">DSM 22368</strain>
    </source>
</reference>
<dbReference type="AlphaFoldDB" id="A0A7X0JVR8"/>
<organism evidence="9 10">
    <name type="scientific">Pseudoteredinibacter isoporae</name>
    <dbReference type="NCBI Taxonomy" id="570281"/>
    <lineage>
        <taxon>Bacteria</taxon>
        <taxon>Pseudomonadati</taxon>
        <taxon>Pseudomonadota</taxon>
        <taxon>Gammaproteobacteria</taxon>
        <taxon>Cellvibrionales</taxon>
        <taxon>Cellvibrionaceae</taxon>
        <taxon>Pseudoteredinibacter</taxon>
    </lineage>
</organism>
<keyword evidence="10" id="KW-1185">Reference proteome</keyword>
<dbReference type="GO" id="GO:0003676">
    <property type="term" value="F:nucleic acid binding"/>
    <property type="evidence" value="ECO:0007669"/>
    <property type="project" value="InterPro"/>
</dbReference>
<dbReference type="NCBIfam" id="TIGR00237">
    <property type="entry name" value="xseA"/>
    <property type="match status" value="1"/>
</dbReference>
<name>A0A7X0JVR8_9GAMM</name>
<evidence type="ECO:0000313" key="10">
    <source>
        <dbReference type="Proteomes" id="UP000528457"/>
    </source>
</evidence>
<dbReference type="PANTHER" id="PTHR30008">
    <property type="entry name" value="EXODEOXYRIBONUCLEASE 7 LARGE SUBUNIT"/>
    <property type="match status" value="1"/>
</dbReference>
<evidence type="ECO:0000256" key="1">
    <source>
        <dbReference type="ARBA" id="ARBA00022490"/>
    </source>
</evidence>
<feature type="domain" description="OB-fold nucleic acid binding" evidence="8">
    <location>
        <begin position="10"/>
        <end position="103"/>
    </location>
</feature>
<dbReference type="InterPro" id="IPR025824">
    <property type="entry name" value="OB-fold_nuc-bd_dom"/>
</dbReference>
<keyword evidence="4 5" id="KW-0269">Exonuclease</keyword>
<evidence type="ECO:0000256" key="6">
    <source>
        <dbReference type="RuleBase" id="RU004355"/>
    </source>
</evidence>
<dbReference type="GO" id="GO:0009318">
    <property type="term" value="C:exodeoxyribonuclease VII complex"/>
    <property type="evidence" value="ECO:0007669"/>
    <property type="project" value="UniProtKB-UniRule"/>
</dbReference>
<dbReference type="InParanoid" id="A0A7X0JVR8"/>